<evidence type="ECO:0000313" key="3">
    <source>
        <dbReference type="Proteomes" id="UP000294200"/>
    </source>
</evidence>
<dbReference type="AlphaFoldDB" id="A0A4V2NGD4"/>
<dbReference type="Proteomes" id="UP000294200">
    <property type="component" value="Unassembled WGS sequence"/>
</dbReference>
<evidence type="ECO:0000313" key="2">
    <source>
        <dbReference type="EMBL" id="TCG04498.1"/>
    </source>
</evidence>
<comment type="caution">
    <text evidence="2">The sequence shown here is derived from an EMBL/GenBank/DDBJ whole genome shotgun (WGS) entry which is preliminary data.</text>
</comment>
<feature type="region of interest" description="Disordered" evidence="1">
    <location>
        <begin position="19"/>
        <end position="62"/>
    </location>
</feature>
<evidence type="ECO:0000256" key="1">
    <source>
        <dbReference type="SAM" id="MobiDB-lite"/>
    </source>
</evidence>
<gene>
    <name evidence="2" type="ORF">BZM27_40490</name>
</gene>
<feature type="compositionally biased region" description="Basic and acidic residues" evidence="1">
    <location>
        <begin position="19"/>
        <end position="28"/>
    </location>
</feature>
<keyword evidence="3" id="KW-1185">Reference proteome</keyword>
<sequence length="62" mass="6854">MSNRRFKVFEYRQVLVRMRQGDSDRDIAGAHPFGSRPKMPASSASSGRGRPGSSQPWVSATT</sequence>
<reference evidence="2 3" key="1">
    <citation type="submission" date="2017-02" db="EMBL/GenBank/DDBJ databases">
        <title>Paraburkholderia sophoroidis sp. nov. and Paraburkholderia steynii sp. nov. rhizobial symbionts of the fynbos legume Hypocalyptus sophoroides.</title>
        <authorList>
            <person name="Steenkamp E.T."/>
            <person name="Beukes C.W."/>
            <person name="Van Zyl E."/>
            <person name="Avontuur J."/>
            <person name="Chan W.Y."/>
            <person name="Hassen A."/>
            <person name="Palmer M."/>
            <person name="Mthombeni L."/>
            <person name="Phalane F."/>
            <person name="Sereme K."/>
            <person name="Venter S.N."/>
        </authorList>
    </citation>
    <scope>NUCLEOTIDE SEQUENCE [LARGE SCALE GENOMIC DNA]</scope>
    <source>
        <strain evidence="2 3">HC1.1ba</strain>
    </source>
</reference>
<organism evidence="2 3">
    <name type="scientific">Paraburkholderia steynii</name>
    <dbReference type="NCBI Taxonomy" id="1245441"/>
    <lineage>
        <taxon>Bacteria</taxon>
        <taxon>Pseudomonadati</taxon>
        <taxon>Pseudomonadota</taxon>
        <taxon>Betaproteobacteria</taxon>
        <taxon>Burkholderiales</taxon>
        <taxon>Burkholderiaceae</taxon>
        <taxon>Paraburkholderia</taxon>
    </lineage>
</organism>
<accession>A0A4V2NGD4</accession>
<dbReference type="EMBL" id="MWML01000246">
    <property type="protein sequence ID" value="TCG04498.1"/>
    <property type="molecule type" value="Genomic_DNA"/>
</dbReference>
<protein>
    <submittedName>
        <fullName evidence="2">Uncharacterized protein</fullName>
    </submittedName>
</protein>
<feature type="compositionally biased region" description="Low complexity" evidence="1">
    <location>
        <begin position="40"/>
        <end position="54"/>
    </location>
</feature>
<proteinExistence type="predicted"/>
<name>A0A4V2NGD4_9BURK</name>